<dbReference type="STRING" id="74649.A0A2P6Q8B8"/>
<accession>A0A2P6Q8B8</accession>
<dbReference type="InterPro" id="IPR032675">
    <property type="entry name" value="LRR_dom_sf"/>
</dbReference>
<feature type="chain" id="PRO_5015190795" evidence="4">
    <location>
        <begin position="24"/>
        <end position="84"/>
    </location>
</feature>
<evidence type="ECO:0000256" key="4">
    <source>
        <dbReference type="SAM" id="SignalP"/>
    </source>
</evidence>
<dbReference type="SUPFAM" id="SSF52058">
    <property type="entry name" value="L domain-like"/>
    <property type="match status" value="1"/>
</dbReference>
<dbReference type="Proteomes" id="UP000238479">
    <property type="component" value="Chromosome 5"/>
</dbReference>
<protein>
    <submittedName>
        <fullName evidence="6">Putative transferase</fullName>
        <ecNumber evidence="6">2.7.-.-</ecNumber>
    </submittedName>
</protein>
<dbReference type="EMBL" id="PDCK01000043">
    <property type="protein sequence ID" value="PRQ30410.1"/>
    <property type="molecule type" value="Genomic_DNA"/>
</dbReference>
<keyword evidence="1" id="KW-0433">Leucine-rich repeat</keyword>
<organism evidence="6 7">
    <name type="scientific">Rosa chinensis</name>
    <name type="common">China rose</name>
    <dbReference type="NCBI Taxonomy" id="74649"/>
    <lineage>
        <taxon>Eukaryota</taxon>
        <taxon>Viridiplantae</taxon>
        <taxon>Streptophyta</taxon>
        <taxon>Embryophyta</taxon>
        <taxon>Tracheophyta</taxon>
        <taxon>Spermatophyta</taxon>
        <taxon>Magnoliopsida</taxon>
        <taxon>eudicotyledons</taxon>
        <taxon>Gunneridae</taxon>
        <taxon>Pentapetalae</taxon>
        <taxon>rosids</taxon>
        <taxon>fabids</taxon>
        <taxon>Rosales</taxon>
        <taxon>Rosaceae</taxon>
        <taxon>Rosoideae</taxon>
        <taxon>Rosoideae incertae sedis</taxon>
        <taxon>Rosa</taxon>
    </lineage>
</organism>
<reference evidence="6 7" key="1">
    <citation type="journal article" date="2018" name="Nat. Genet.">
        <title>The Rosa genome provides new insights in the design of modern roses.</title>
        <authorList>
            <person name="Bendahmane M."/>
        </authorList>
    </citation>
    <scope>NUCLEOTIDE SEQUENCE [LARGE SCALE GENOMIC DNA]</scope>
    <source>
        <strain evidence="7">cv. Old Blush</strain>
    </source>
</reference>
<keyword evidence="3" id="KW-0677">Repeat</keyword>
<dbReference type="PANTHER" id="PTHR47988">
    <property type="entry name" value="SOMATIC EMBRYOGENESIS RECEPTOR KINASE 1"/>
    <property type="match status" value="1"/>
</dbReference>
<dbReference type="Gene3D" id="3.80.10.10">
    <property type="entry name" value="Ribonuclease Inhibitor"/>
    <property type="match status" value="1"/>
</dbReference>
<evidence type="ECO:0000256" key="1">
    <source>
        <dbReference type="ARBA" id="ARBA00022614"/>
    </source>
</evidence>
<evidence type="ECO:0000256" key="2">
    <source>
        <dbReference type="ARBA" id="ARBA00022729"/>
    </source>
</evidence>
<evidence type="ECO:0000256" key="3">
    <source>
        <dbReference type="ARBA" id="ARBA00022737"/>
    </source>
</evidence>
<keyword evidence="2 4" id="KW-0732">Signal</keyword>
<keyword evidence="6" id="KW-0808">Transferase</keyword>
<comment type="caution">
    <text evidence="6">The sequence shown here is derived from an EMBL/GenBank/DDBJ whole genome shotgun (WGS) entry which is preliminary data.</text>
</comment>
<evidence type="ECO:0000313" key="7">
    <source>
        <dbReference type="Proteomes" id="UP000238479"/>
    </source>
</evidence>
<evidence type="ECO:0000313" key="6">
    <source>
        <dbReference type="EMBL" id="PRQ30410.1"/>
    </source>
</evidence>
<dbReference type="EC" id="2.7.-.-" evidence="6"/>
<evidence type="ECO:0000259" key="5">
    <source>
        <dbReference type="Pfam" id="PF08263"/>
    </source>
</evidence>
<dbReference type="OMA" id="SWSHIVC"/>
<dbReference type="Pfam" id="PF08263">
    <property type="entry name" value="LRRNT_2"/>
    <property type="match status" value="1"/>
</dbReference>
<dbReference type="AlphaFoldDB" id="A0A2P6Q8B8"/>
<proteinExistence type="predicted"/>
<sequence>MRTTCWILLTLTLGASLIPGAHLLSETEALNAFKKNLSDPQNVLSTWNANQADPCSWSHIVCNQDKKVTEVFLINSQLSGHLVP</sequence>
<name>A0A2P6Q8B8_ROSCH</name>
<keyword evidence="7" id="KW-1185">Reference proteome</keyword>
<feature type="domain" description="Leucine-rich repeat-containing N-terminal plant-type" evidence="5">
    <location>
        <begin position="25"/>
        <end position="63"/>
    </location>
</feature>
<dbReference type="GO" id="GO:0016740">
    <property type="term" value="F:transferase activity"/>
    <property type="evidence" value="ECO:0007669"/>
    <property type="project" value="UniProtKB-KW"/>
</dbReference>
<dbReference type="InterPro" id="IPR013210">
    <property type="entry name" value="LRR_N_plant-typ"/>
</dbReference>
<gene>
    <name evidence="6" type="ORF">RchiOBHm_Chr5g0024351</name>
</gene>
<feature type="signal peptide" evidence="4">
    <location>
        <begin position="1"/>
        <end position="23"/>
    </location>
</feature>
<dbReference type="Gramene" id="PRQ30410">
    <property type="protein sequence ID" value="PRQ30410"/>
    <property type="gene ID" value="RchiOBHm_Chr5g0024351"/>
</dbReference>